<reference evidence="1 2" key="1">
    <citation type="submission" date="2019-07" db="EMBL/GenBank/DDBJ databases">
        <title>Draft genome for Streptomyces benahoarensis MZ03-48.</title>
        <authorList>
            <person name="Gonzalez-Pimentel J.L."/>
        </authorList>
    </citation>
    <scope>NUCLEOTIDE SEQUENCE [LARGE SCALE GENOMIC DNA]</scope>
    <source>
        <strain evidence="1 2">MZ03-48</strain>
    </source>
</reference>
<dbReference type="AlphaFoldDB" id="A0A553ZAH6"/>
<name>A0A553ZAH6_9ACTN</name>
<dbReference type="EMBL" id="VKLS01000207">
    <property type="protein sequence ID" value="TSB38440.1"/>
    <property type="molecule type" value="Genomic_DNA"/>
</dbReference>
<organism evidence="1 2">
    <name type="scientific">Streptomyces benahoarensis</name>
    <dbReference type="NCBI Taxonomy" id="2595054"/>
    <lineage>
        <taxon>Bacteria</taxon>
        <taxon>Bacillati</taxon>
        <taxon>Actinomycetota</taxon>
        <taxon>Actinomycetes</taxon>
        <taxon>Kitasatosporales</taxon>
        <taxon>Streptomycetaceae</taxon>
        <taxon>Streptomyces</taxon>
    </lineage>
</organism>
<evidence type="ECO:0000313" key="2">
    <source>
        <dbReference type="Proteomes" id="UP000320888"/>
    </source>
</evidence>
<keyword evidence="2" id="KW-1185">Reference proteome</keyword>
<accession>A0A553ZAH6</accession>
<dbReference type="Proteomes" id="UP000320888">
    <property type="component" value="Unassembled WGS sequence"/>
</dbReference>
<protein>
    <submittedName>
        <fullName evidence="1">Uncharacterized protein</fullName>
    </submittedName>
</protein>
<dbReference type="RefSeq" id="WP_143943039.1">
    <property type="nucleotide sequence ID" value="NZ_VKLS01000207.1"/>
</dbReference>
<dbReference type="OrthoDB" id="4224064at2"/>
<sequence length="152" mass="16422">MRMYAPWVEGDTFLACFDRRHNVALLDASAAAAGHSWALPAVRRAVAEPFEGAARRLARAMAPEGAVRLGAVTGRIPSRTPGAPTRRSEGERRLFTGHITAPGALPELAVPLARLPYTRVAEHVGNVGTRELGLFLQGYVEGWIPDGWITLD</sequence>
<proteinExistence type="predicted"/>
<evidence type="ECO:0000313" key="1">
    <source>
        <dbReference type="EMBL" id="TSB38440.1"/>
    </source>
</evidence>
<gene>
    <name evidence="1" type="ORF">FNZ23_17140</name>
</gene>
<comment type="caution">
    <text evidence="1">The sequence shown here is derived from an EMBL/GenBank/DDBJ whole genome shotgun (WGS) entry which is preliminary data.</text>
</comment>